<accession>A0A8H4N166</accession>
<comment type="caution">
    <text evidence="2">The sequence shown here is derived from an EMBL/GenBank/DDBJ whole genome shotgun (WGS) entry which is preliminary data.</text>
</comment>
<gene>
    <name evidence="2" type="ORF">GTA08_BOTSDO06688</name>
</gene>
<dbReference type="EMBL" id="WWBZ02000040">
    <property type="protein sequence ID" value="KAF4305125.1"/>
    <property type="molecule type" value="Genomic_DNA"/>
</dbReference>
<evidence type="ECO:0000313" key="3">
    <source>
        <dbReference type="Proteomes" id="UP000572817"/>
    </source>
</evidence>
<evidence type="ECO:0000256" key="1">
    <source>
        <dbReference type="ARBA" id="ARBA00022679"/>
    </source>
</evidence>
<proteinExistence type="predicted"/>
<dbReference type="Gene3D" id="3.30.559.10">
    <property type="entry name" value="Chloramphenicol acetyltransferase-like domain"/>
    <property type="match status" value="2"/>
</dbReference>
<dbReference type="PANTHER" id="PTHR31642:SF310">
    <property type="entry name" value="FATTY ALCOHOL:CAFFEOYL-COA ACYLTRANSFERASE"/>
    <property type="match status" value="1"/>
</dbReference>
<sequence>MPHSQPRKEKRAVQVVDLEKDPKEEIFPVSDLDCVMPRMTIAITSSYKLDDNADREAVITDLAEGLRKTMEEYRSLAGSLETDAKGKLFVRRTTDQVQFNIGINHLEHVDFPSYAELEQREFPVSELNERLLPHEFTPLAAPTPTKGVPVTMVQLNFIRGGLIIGTVIHHVCVDAKGIDAVMSRWAANSRALSTGTSPPPFDPRCLDISGLNSATPLPKERIQEVEARIRSLKYSPQIPSIDLEPSDMGQAIFHFSTSSLAGLKTAATPHRPGEWISTCDAVAALMWRCVARARLDYLGLTADTPHPIVLEHSLNVRDYVKPPVPDTYPGNVVSFSCVETSLDRLLAPDSLSEHAVAVRAAVNKWRSWSIIKDTMDYVASFTDRSGIQFNLDIIKGIDALVTNWRVVSAYQTWDFGFGPLQALRWATPVFDGYMFFLPQRPKDDPEEGMEVYLGLEKSCMARLLQDEELAKWAEVRGH</sequence>
<dbReference type="PANTHER" id="PTHR31642">
    <property type="entry name" value="TRICHOTHECENE 3-O-ACETYLTRANSFERASE"/>
    <property type="match status" value="1"/>
</dbReference>
<dbReference type="InterPro" id="IPR050317">
    <property type="entry name" value="Plant_Fungal_Acyltransferase"/>
</dbReference>
<dbReference type="AlphaFoldDB" id="A0A8H4N166"/>
<dbReference type="GO" id="GO:0044550">
    <property type="term" value="P:secondary metabolite biosynthetic process"/>
    <property type="evidence" value="ECO:0007669"/>
    <property type="project" value="TreeGrafter"/>
</dbReference>
<keyword evidence="1 2" id="KW-0808">Transferase</keyword>
<reference evidence="2" key="1">
    <citation type="submission" date="2020-04" db="EMBL/GenBank/DDBJ databases">
        <title>Genome Assembly and Annotation of Botryosphaeria dothidea sdau 11-99, a Latent Pathogen of Apple Fruit Ring Rot in China.</title>
        <authorList>
            <person name="Yu C."/>
            <person name="Diao Y."/>
            <person name="Lu Q."/>
            <person name="Zhao J."/>
            <person name="Cui S."/>
            <person name="Peng C."/>
            <person name="He B."/>
            <person name="Liu H."/>
        </authorList>
    </citation>
    <scope>NUCLEOTIDE SEQUENCE [LARGE SCALE GENOMIC DNA]</scope>
    <source>
        <strain evidence="2">Sdau11-99</strain>
    </source>
</reference>
<dbReference type="Pfam" id="PF02458">
    <property type="entry name" value="Transferase"/>
    <property type="match status" value="1"/>
</dbReference>
<dbReference type="GO" id="GO:0016747">
    <property type="term" value="F:acyltransferase activity, transferring groups other than amino-acyl groups"/>
    <property type="evidence" value="ECO:0007669"/>
    <property type="project" value="TreeGrafter"/>
</dbReference>
<name>A0A8H4N166_9PEZI</name>
<dbReference type="Proteomes" id="UP000572817">
    <property type="component" value="Unassembled WGS sequence"/>
</dbReference>
<dbReference type="OrthoDB" id="1862401at2759"/>
<organism evidence="2 3">
    <name type="scientific">Botryosphaeria dothidea</name>
    <dbReference type="NCBI Taxonomy" id="55169"/>
    <lineage>
        <taxon>Eukaryota</taxon>
        <taxon>Fungi</taxon>
        <taxon>Dikarya</taxon>
        <taxon>Ascomycota</taxon>
        <taxon>Pezizomycotina</taxon>
        <taxon>Dothideomycetes</taxon>
        <taxon>Dothideomycetes incertae sedis</taxon>
        <taxon>Botryosphaeriales</taxon>
        <taxon>Botryosphaeriaceae</taxon>
        <taxon>Botryosphaeria</taxon>
    </lineage>
</organism>
<keyword evidence="3" id="KW-1185">Reference proteome</keyword>
<protein>
    <submittedName>
        <fullName evidence="2">Transferase</fullName>
    </submittedName>
</protein>
<evidence type="ECO:0000313" key="2">
    <source>
        <dbReference type="EMBL" id="KAF4305125.1"/>
    </source>
</evidence>
<dbReference type="InterPro" id="IPR023213">
    <property type="entry name" value="CAT-like_dom_sf"/>
</dbReference>